<keyword evidence="1" id="KW-0677">Repeat</keyword>
<dbReference type="SUPFAM" id="SSF48452">
    <property type="entry name" value="TPR-like"/>
    <property type="match status" value="1"/>
</dbReference>
<evidence type="ECO:0000259" key="4">
    <source>
        <dbReference type="Pfam" id="PF18733"/>
    </source>
</evidence>
<dbReference type="PANTHER" id="PTHR44858:SF1">
    <property type="entry name" value="UDP-N-ACETYLGLUCOSAMINE--PEPTIDE N-ACETYLGLUCOSAMINYLTRANSFERASE SPINDLY-RELATED"/>
    <property type="match status" value="1"/>
</dbReference>
<dbReference type="PANTHER" id="PTHR44858">
    <property type="entry name" value="TETRATRICOPEPTIDE REPEAT PROTEIN 6"/>
    <property type="match status" value="1"/>
</dbReference>
<dbReference type="InterPro" id="IPR050498">
    <property type="entry name" value="Ycf3"/>
</dbReference>
<evidence type="ECO:0000313" key="6">
    <source>
        <dbReference type="Proteomes" id="UP000218164"/>
    </source>
</evidence>
<evidence type="ECO:0000313" key="5">
    <source>
        <dbReference type="EMBL" id="PAV11675.1"/>
    </source>
</evidence>
<dbReference type="Pfam" id="PF07719">
    <property type="entry name" value="TPR_2"/>
    <property type="match status" value="1"/>
</dbReference>
<sequence>MNIDNEPWKADYFEAYNYCNAGEYEKALLKINKVLSFDKNIISARSLKASVLIDSWNGDPKTRKNIFEAIDHLKAIIEKDPENKKIYSMNLGNAYYQLAKNDLEAEGKLNPEIINDLEKAKRCFQESLSICEDQPAVWINKGNTLDYLGRHFEALYCYDRAVLLNPRHYNAWGERGICCWTLSRLVENKEDKTKLYRDSMIYLAIELKLYPSFEINDFYKKLVNDFIQQNKVLVDLETTLKEQLPKKRAIVEERFNVYSKQPGSFKDFYFNFCEMHNLFLNTHFDCNNCGRSNSDAINISFISSINDQIRPYKFFKKWYSLIDDYKTARFFLTLAQYRHPDFLFMDNPRYESDYSLNYYLNVEILKDAFLIAFNIYDKVAFLINDYEELGLKDENVSFWDGKSILTIKGNLMEKEEYNKNIVALFSIKKEIEKEEFTKIKEIRNLIAHRYFILHDTGGVEHSNYHMDIQDFFKFTLYMLLQIKNILYSLSFFITEKENHKREIAEKEGKIIPTLEWIHDWEKDDEITKIAKKLENELGEATDKFISDIFEIINKNSDEHEK</sequence>
<dbReference type="Gene3D" id="1.25.40.10">
    <property type="entry name" value="Tetratricopeptide repeat domain"/>
    <property type="match status" value="2"/>
</dbReference>
<dbReference type="InterPro" id="IPR040826">
    <property type="entry name" value="HEPN_LA2681"/>
</dbReference>
<dbReference type="AlphaFoldDB" id="A0A2A2HQR8"/>
<keyword evidence="6" id="KW-1185">Reference proteome</keyword>
<organism evidence="5 6">
    <name type="scientific">Methanosarcina spelaei</name>
    <dbReference type="NCBI Taxonomy" id="1036679"/>
    <lineage>
        <taxon>Archaea</taxon>
        <taxon>Methanobacteriati</taxon>
        <taxon>Methanobacteriota</taxon>
        <taxon>Stenosarchaea group</taxon>
        <taxon>Methanomicrobia</taxon>
        <taxon>Methanosarcinales</taxon>
        <taxon>Methanosarcinaceae</taxon>
        <taxon>Methanosarcina</taxon>
    </lineage>
</organism>
<protein>
    <recommendedName>
        <fullName evidence="4">LA2681-like HEPN domain-containing protein</fullName>
    </recommendedName>
</protein>
<name>A0A2A2HQR8_9EURY</name>
<proteinExistence type="predicted"/>
<gene>
    <name evidence="5" type="ORF">ASJ81_09540</name>
</gene>
<dbReference type="Pfam" id="PF18733">
    <property type="entry name" value="HEPN_LA2681"/>
    <property type="match status" value="1"/>
</dbReference>
<dbReference type="EMBL" id="LMVP01000490">
    <property type="protein sequence ID" value="PAV11675.1"/>
    <property type="molecule type" value="Genomic_DNA"/>
</dbReference>
<dbReference type="PROSITE" id="PS50005">
    <property type="entry name" value="TPR"/>
    <property type="match status" value="1"/>
</dbReference>
<reference evidence="5 6" key="1">
    <citation type="journal article" date="2017" name="BMC Genomics">
        <title>Genomic analysis of methanogenic archaea reveals a shift towards energy conservation.</title>
        <authorList>
            <person name="Gilmore S.P."/>
            <person name="Henske J.K."/>
            <person name="Sexton J.A."/>
            <person name="Solomon K.V."/>
            <person name="Seppala S."/>
            <person name="Yoo J.I."/>
            <person name="Huyett L.M."/>
            <person name="Pressman A."/>
            <person name="Cogan J.Z."/>
            <person name="Kivenson V."/>
            <person name="Peng X."/>
            <person name="Tan Y."/>
            <person name="Valentine D.L."/>
            <person name="O'Malley M.A."/>
        </authorList>
    </citation>
    <scope>NUCLEOTIDE SEQUENCE [LARGE SCALE GENOMIC DNA]</scope>
    <source>
        <strain evidence="5 6">MC-15</strain>
    </source>
</reference>
<accession>A0A2A2HQR8</accession>
<feature type="repeat" description="TPR" evidence="3">
    <location>
        <begin position="135"/>
        <end position="168"/>
    </location>
</feature>
<dbReference type="RefSeq" id="WP_095645390.1">
    <property type="nucleotide sequence ID" value="NZ_LMVP01000490.1"/>
</dbReference>
<dbReference type="OrthoDB" id="115601at2157"/>
<evidence type="ECO:0000256" key="1">
    <source>
        <dbReference type="ARBA" id="ARBA00022737"/>
    </source>
</evidence>
<comment type="caution">
    <text evidence="5">The sequence shown here is derived from an EMBL/GenBank/DDBJ whole genome shotgun (WGS) entry which is preliminary data.</text>
</comment>
<dbReference type="InterPro" id="IPR019734">
    <property type="entry name" value="TPR_rpt"/>
</dbReference>
<dbReference type="Proteomes" id="UP000218164">
    <property type="component" value="Unassembled WGS sequence"/>
</dbReference>
<dbReference type="InterPro" id="IPR013105">
    <property type="entry name" value="TPR_2"/>
</dbReference>
<feature type="domain" description="LA2681-like HEPN" evidence="4">
    <location>
        <begin position="320"/>
        <end position="495"/>
    </location>
</feature>
<dbReference type="SMART" id="SM00028">
    <property type="entry name" value="TPR"/>
    <property type="match status" value="2"/>
</dbReference>
<dbReference type="InterPro" id="IPR011990">
    <property type="entry name" value="TPR-like_helical_dom_sf"/>
</dbReference>
<evidence type="ECO:0000256" key="3">
    <source>
        <dbReference type="PROSITE-ProRule" id="PRU00339"/>
    </source>
</evidence>
<keyword evidence="2 3" id="KW-0802">TPR repeat</keyword>
<evidence type="ECO:0000256" key="2">
    <source>
        <dbReference type="ARBA" id="ARBA00022803"/>
    </source>
</evidence>